<name>A0ABD3CZZ1_9LAMI</name>
<dbReference type="Pfam" id="PF02171">
    <property type="entry name" value="Piwi"/>
    <property type="match status" value="1"/>
</dbReference>
<feature type="domain" description="Glycosyl transferase 48" evidence="3">
    <location>
        <begin position="37"/>
        <end position="104"/>
    </location>
</feature>
<proteinExistence type="predicted"/>
<dbReference type="Gene3D" id="3.30.420.10">
    <property type="entry name" value="Ribonuclease H-like superfamily/Ribonuclease H"/>
    <property type="match status" value="1"/>
</dbReference>
<keyword evidence="5" id="KW-1185">Reference proteome</keyword>
<accession>A0ABD3CZZ1</accession>
<dbReference type="InterPro" id="IPR012337">
    <property type="entry name" value="RNaseH-like_sf"/>
</dbReference>
<dbReference type="InterPro" id="IPR003440">
    <property type="entry name" value="Glyco_trans_48_dom"/>
</dbReference>
<feature type="region of interest" description="Disordered" evidence="1">
    <location>
        <begin position="1"/>
        <end position="35"/>
    </location>
</feature>
<evidence type="ECO:0000256" key="1">
    <source>
        <dbReference type="SAM" id="MobiDB-lite"/>
    </source>
</evidence>
<gene>
    <name evidence="4" type="ORF">CASFOL_022168</name>
</gene>
<evidence type="ECO:0000313" key="4">
    <source>
        <dbReference type="EMBL" id="KAL3635114.1"/>
    </source>
</evidence>
<dbReference type="Pfam" id="PF02364">
    <property type="entry name" value="Glucan_synthase"/>
    <property type="match status" value="1"/>
</dbReference>
<dbReference type="AlphaFoldDB" id="A0ABD3CZZ1"/>
<dbReference type="Proteomes" id="UP001632038">
    <property type="component" value="Unassembled WGS sequence"/>
</dbReference>
<protein>
    <submittedName>
        <fullName evidence="4">Uncharacterized protein</fullName>
    </submittedName>
</protein>
<evidence type="ECO:0000259" key="2">
    <source>
        <dbReference type="Pfam" id="PF02171"/>
    </source>
</evidence>
<dbReference type="PANTHER" id="PTHR12741">
    <property type="entry name" value="LYST-INTERACTING PROTEIN LIP5 DOPAMINE RESPONSIVE PROTEIN DRG-1"/>
    <property type="match status" value="1"/>
</dbReference>
<feature type="domain" description="Piwi" evidence="2">
    <location>
        <begin position="111"/>
        <end position="179"/>
    </location>
</feature>
<sequence>MLDNRAANGRDSVQGFEAGRVRAKQETEESGAADGKVMKESYSKLVKADAHGRIRILKSPSNVQEIFSFKLSGDPKLGEGKPENQNHAIVFTRGEAVQIIHMNQWDNLWHLGGLNCVLAGEISLPVISKVPTLILGMDVSHGSPGQSDVPSITAVISSRQWPSISRYRACVRTLRRELRVDLYQFSKKETRPDYHLQMVSVNHSSIKS</sequence>
<comment type="caution">
    <text evidence="4">The sequence shown here is derived from an EMBL/GenBank/DDBJ whole genome shotgun (WGS) entry which is preliminary data.</text>
</comment>
<evidence type="ECO:0000259" key="3">
    <source>
        <dbReference type="Pfam" id="PF02364"/>
    </source>
</evidence>
<dbReference type="PANTHER" id="PTHR12741:SF67">
    <property type="entry name" value="CALLOSE SYNTHASE 10"/>
    <property type="match status" value="1"/>
</dbReference>
<dbReference type="InterPro" id="IPR003165">
    <property type="entry name" value="Piwi"/>
</dbReference>
<dbReference type="SUPFAM" id="SSF53098">
    <property type="entry name" value="Ribonuclease H-like"/>
    <property type="match status" value="1"/>
</dbReference>
<dbReference type="InterPro" id="IPR036397">
    <property type="entry name" value="RNaseH_sf"/>
</dbReference>
<reference evidence="5" key="1">
    <citation type="journal article" date="2024" name="IScience">
        <title>Strigolactones Initiate the Formation of Haustorium-like Structures in Castilleja.</title>
        <authorList>
            <person name="Buerger M."/>
            <person name="Peterson D."/>
            <person name="Chory J."/>
        </authorList>
    </citation>
    <scope>NUCLEOTIDE SEQUENCE [LARGE SCALE GENOMIC DNA]</scope>
</reference>
<dbReference type="EMBL" id="JAVIJP010000028">
    <property type="protein sequence ID" value="KAL3635114.1"/>
    <property type="molecule type" value="Genomic_DNA"/>
</dbReference>
<evidence type="ECO:0000313" key="5">
    <source>
        <dbReference type="Proteomes" id="UP001632038"/>
    </source>
</evidence>
<organism evidence="4 5">
    <name type="scientific">Castilleja foliolosa</name>
    <dbReference type="NCBI Taxonomy" id="1961234"/>
    <lineage>
        <taxon>Eukaryota</taxon>
        <taxon>Viridiplantae</taxon>
        <taxon>Streptophyta</taxon>
        <taxon>Embryophyta</taxon>
        <taxon>Tracheophyta</taxon>
        <taxon>Spermatophyta</taxon>
        <taxon>Magnoliopsida</taxon>
        <taxon>eudicotyledons</taxon>
        <taxon>Gunneridae</taxon>
        <taxon>Pentapetalae</taxon>
        <taxon>asterids</taxon>
        <taxon>lamiids</taxon>
        <taxon>Lamiales</taxon>
        <taxon>Orobanchaceae</taxon>
        <taxon>Pedicularideae</taxon>
        <taxon>Castillejinae</taxon>
        <taxon>Castilleja</taxon>
    </lineage>
</organism>